<evidence type="ECO:0000313" key="3">
    <source>
        <dbReference type="Proteomes" id="UP000838763"/>
    </source>
</evidence>
<evidence type="ECO:0000313" key="2">
    <source>
        <dbReference type="EMBL" id="CAI4210554.1"/>
    </source>
</evidence>
<dbReference type="GO" id="GO:0000182">
    <property type="term" value="F:rDNA binding"/>
    <property type="evidence" value="ECO:0007669"/>
    <property type="project" value="TreeGrafter"/>
</dbReference>
<gene>
    <name evidence="2" type="ORF">PPNO1_LOCUS356</name>
</gene>
<evidence type="ECO:0000256" key="1">
    <source>
        <dbReference type="SAM" id="MobiDB-lite"/>
    </source>
</evidence>
<dbReference type="AlphaFoldDB" id="A0A9P1GUK7"/>
<feature type="compositionally biased region" description="Basic and acidic residues" evidence="1">
    <location>
        <begin position="364"/>
        <end position="380"/>
    </location>
</feature>
<dbReference type="InterPro" id="IPR039601">
    <property type="entry name" value="Rrn5"/>
</dbReference>
<name>A0A9P1GUK7_9PEZI</name>
<feature type="region of interest" description="Disordered" evidence="1">
    <location>
        <begin position="349"/>
        <end position="386"/>
    </location>
</feature>
<dbReference type="InterPro" id="IPR009057">
    <property type="entry name" value="Homeodomain-like_sf"/>
</dbReference>
<dbReference type="OrthoDB" id="2240312at2759"/>
<dbReference type="SUPFAM" id="SSF46689">
    <property type="entry name" value="Homeodomain-like"/>
    <property type="match status" value="1"/>
</dbReference>
<dbReference type="Proteomes" id="UP000838763">
    <property type="component" value="Unassembled WGS sequence"/>
</dbReference>
<proteinExistence type="predicted"/>
<dbReference type="PANTHER" id="PTHR28079:SF1">
    <property type="entry name" value="RNA POLYMERASE I-SPECIFIC TRANSCRIPTION INITIATION FACTOR RRN5"/>
    <property type="match status" value="1"/>
</dbReference>
<protein>
    <recommendedName>
        <fullName evidence="4">Myb-like domain-containing protein</fullName>
    </recommendedName>
</protein>
<evidence type="ECO:0008006" key="4">
    <source>
        <dbReference type="Google" id="ProtNLM"/>
    </source>
</evidence>
<sequence>MLEFARGKTNKLTVLEHDAEDPEEWNSLTEARHLLAESSEPEAAPKILRRKRSLGTAALDIPHGRLPYKRVPGIFNLEYLGLLNEDIDDAKENIIAQPDPTKLLATQIGMVTWSATEKQLFFEGVGRLGKENLPGIAARIQTKSILEVAQYIQLLEKEVQANLARPRDTIITADIPAAMEISPQCCLALDAMADEMSLRQQRYEEKQEQQKWEEFPWVVSQSVASEMEENPDAYGEPFTKLFHLPTWLSLSDQVFMNASFPESNWLFVDEEPPSDLVKTRDVLAAVDSLGLSRDSSQFWANCPRRLKLDVFDDEGLYDYSDEQSGAEDGADGPPILSFADAEEALGLKSERLSDASSEPESDGEDRATDSEKLGDKHTADDSDADEEDRALLGAVEESLSTEIGAGDKDLQVQLDARELLIHTALDIPSSTRTVEAVKRRILVEMNHEAYADACDEVASANEELKLWEILRLEPPAGLAARTRAVEPIKREMTFTDAYLNRDEWRKSIKYVSDWEANAADANRSA</sequence>
<accession>A0A9P1GUK7</accession>
<dbReference type="GO" id="GO:0042790">
    <property type="term" value="P:nucleolar large rRNA transcription by RNA polymerase I"/>
    <property type="evidence" value="ECO:0007669"/>
    <property type="project" value="InterPro"/>
</dbReference>
<comment type="caution">
    <text evidence="2">The sequence shown here is derived from an EMBL/GenBank/DDBJ whole genome shotgun (WGS) entry which is preliminary data.</text>
</comment>
<organism evidence="2 3">
    <name type="scientific">Parascedosporium putredinis</name>
    <dbReference type="NCBI Taxonomy" id="1442378"/>
    <lineage>
        <taxon>Eukaryota</taxon>
        <taxon>Fungi</taxon>
        <taxon>Dikarya</taxon>
        <taxon>Ascomycota</taxon>
        <taxon>Pezizomycotina</taxon>
        <taxon>Sordariomycetes</taxon>
        <taxon>Hypocreomycetidae</taxon>
        <taxon>Microascales</taxon>
        <taxon>Microascaceae</taxon>
        <taxon>Parascedosporium</taxon>
    </lineage>
</organism>
<keyword evidence="3" id="KW-1185">Reference proteome</keyword>
<dbReference type="GO" id="GO:0006361">
    <property type="term" value="P:transcription initiation at RNA polymerase I promoter"/>
    <property type="evidence" value="ECO:0007669"/>
    <property type="project" value="TreeGrafter"/>
</dbReference>
<dbReference type="GO" id="GO:0000500">
    <property type="term" value="C:RNA polymerase I upstream activating factor complex"/>
    <property type="evidence" value="ECO:0007669"/>
    <property type="project" value="InterPro"/>
</dbReference>
<reference evidence="2" key="1">
    <citation type="submission" date="2022-11" db="EMBL/GenBank/DDBJ databases">
        <authorList>
            <person name="Scott C."/>
            <person name="Bruce N."/>
        </authorList>
    </citation>
    <scope>NUCLEOTIDE SEQUENCE</scope>
</reference>
<dbReference type="EMBL" id="CALLCH030000001">
    <property type="protein sequence ID" value="CAI4210554.1"/>
    <property type="molecule type" value="Genomic_DNA"/>
</dbReference>
<dbReference type="PANTHER" id="PTHR28079">
    <property type="entry name" value="RNA POLYMERASE I-SPECIFIC TRANSCRIPTION INITIATION FACTOR RRN5"/>
    <property type="match status" value="1"/>
</dbReference>
<dbReference type="Gene3D" id="1.10.10.60">
    <property type="entry name" value="Homeodomain-like"/>
    <property type="match status" value="1"/>
</dbReference>
<dbReference type="GO" id="GO:0001181">
    <property type="term" value="F:RNA polymerase I general transcription initiation factor activity"/>
    <property type="evidence" value="ECO:0007669"/>
    <property type="project" value="TreeGrafter"/>
</dbReference>